<organism evidence="2 3">
    <name type="scientific">Paenibacillus riograndensis SBR5</name>
    <dbReference type="NCBI Taxonomy" id="1073571"/>
    <lineage>
        <taxon>Bacteria</taxon>
        <taxon>Bacillati</taxon>
        <taxon>Bacillota</taxon>
        <taxon>Bacilli</taxon>
        <taxon>Bacillales</taxon>
        <taxon>Paenibacillaceae</taxon>
        <taxon>Paenibacillus</taxon>
        <taxon>Paenibacillus sonchi group</taxon>
    </lineage>
</organism>
<dbReference type="AlphaFoldDB" id="A0A0E4H8W1"/>
<keyword evidence="2" id="KW-0378">Hydrolase</keyword>
<dbReference type="Pfam" id="PF13487">
    <property type="entry name" value="HD_5"/>
    <property type="match status" value="1"/>
</dbReference>
<dbReference type="InterPro" id="IPR037522">
    <property type="entry name" value="HD_GYP_dom"/>
</dbReference>
<gene>
    <name evidence="2" type="ORF">PRIO_2206</name>
</gene>
<protein>
    <submittedName>
        <fullName evidence="2">Metal dependent phosphohydrolase</fullName>
    </submittedName>
</protein>
<dbReference type="PATRIC" id="fig|1073571.4.peg.2337"/>
<dbReference type="STRING" id="483937.AMQ84_07890"/>
<dbReference type="RefSeq" id="WP_020426733.1">
    <property type="nucleotide sequence ID" value="NZ_AGBD01000215.1"/>
</dbReference>
<dbReference type="InterPro" id="IPR003607">
    <property type="entry name" value="HD/PDEase_dom"/>
</dbReference>
<dbReference type="KEGG" id="pri:PRIO_2206"/>
<dbReference type="PANTHER" id="PTHR43155">
    <property type="entry name" value="CYCLIC DI-GMP PHOSPHODIESTERASE PA4108-RELATED"/>
    <property type="match status" value="1"/>
</dbReference>
<dbReference type="CDD" id="cd00077">
    <property type="entry name" value="HDc"/>
    <property type="match status" value="1"/>
</dbReference>
<dbReference type="PANTHER" id="PTHR43155:SF2">
    <property type="entry name" value="CYCLIC DI-GMP PHOSPHODIESTERASE PA4108"/>
    <property type="match status" value="1"/>
</dbReference>
<dbReference type="PROSITE" id="PS51832">
    <property type="entry name" value="HD_GYP"/>
    <property type="match status" value="1"/>
</dbReference>
<dbReference type="Gene3D" id="1.10.3210.10">
    <property type="entry name" value="Hypothetical protein af1432"/>
    <property type="match status" value="1"/>
</dbReference>
<proteinExistence type="predicted"/>
<dbReference type="HOGENOM" id="CLU_000445_92_1_9"/>
<dbReference type="SMART" id="SM00471">
    <property type="entry name" value="HDc"/>
    <property type="match status" value="1"/>
</dbReference>
<evidence type="ECO:0000313" key="2">
    <source>
        <dbReference type="EMBL" id="CQR54615.1"/>
    </source>
</evidence>
<evidence type="ECO:0000259" key="1">
    <source>
        <dbReference type="PROSITE" id="PS51832"/>
    </source>
</evidence>
<accession>A0A0E4H8W1</accession>
<dbReference type="Proteomes" id="UP000033163">
    <property type="component" value="Chromosome I"/>
</dbReference>
<reference evidence="3" key="1">
    <citation type="submission" date="2015-03" db="EMBL/GenBank/DDBJ databases">
        <authorList>
            <person name="Wibberg D."/>
        </authorList>
    </citation>
    <scope>NUCLEOTIDE SEQUENCE [LARGE SCALE GENOMIC DNA]</scope>
</reference>
<sequence length="346" mass="39083">MRVHVTDLKPGDYLKVDTFSSKGLHVLPKGSQLRIEEIAKLVQHGVDYVDIEAIQEEPAPSSRSSVIQSASRNFDTMIDGFESVYMEALTKGSFNQSVVDDILQPSLESLDKHKDVVSLLLLLDREDNYTYNHSLQVGMLSYYIATWLGYSKKECYEIGRAGYLIDIGKCRISPELLNKPGKLTAAEYDEVKLHTIYGYEIIRNSMDDPYTALVALQHHEREDGSGYPHNLTKDDIHPYSQIAAVADIYSAMTSERIYQSKQELISVLREINTLSFGKLNGKPVQAFIQHLMPNFIGKRVLLSTGDMGVIIMNNPLDVFRPLVQIEGKFLDLARERTIAVAEIYME</sequence>
<dbReference type="GO" id="GO:0016787">
    <property type="term" value="F:hydrolase activity"/>
    <property type="evidence" value="ECO:0007669"/>
    <property type="project" value="UniProtKB-KW"/>
</dbReference>
<dbReference type="EMBL" id="LN831776">
    <property type="protein sequence ID" value="CQR54615.1"/>
    <property type="molecule type" value="Genomic_DNA"/>
</dbReference>
<evidence type="ECO:0000313" key="3">
    <source>
        <dbReference type="Proteomes" id="UP000033163"/>
    </source>
</evidence>
<dbReference type="SUPFAM" id="SSF109604">
    <property type="entry name" value="HD-domain/PDEase-like"/>
    <property type="match status" value="1"/>
</dbReference>
<feature type="domain" description="HD-GYP" evidence="1">
    <location>
        <begin position="108"/>
        <end position="303"/>
    </location>
</feature>
<name>A0A0E4H8W1_9BACL</name>